<dbReference type="EMBL" id="CP027665">
    <property type="protein sequence ID" value="AVO38553.1"/>
    <property type="molecule type" value="Genomic_DNA"/>
</dbReference>
<dbReference type="AlphaFoldDB" id="A0A2S0MS75"/>
<feature type="compositionally biased region" description="Polar residues" evidence="1">
    <location>
        <begin position="1"/>
        <end position="18"/>
    </location>
</feature>
<dbReference type="NCBIfam" id="NF009435">
    <property type="entry name" value="PRK12794.1"/>
    <property type="match status" value="1"/>
</dbReference>
<reference evidence="3" key="1">
    <citation type="submission" date="2018-03" db="EMBL/GenBank/DDBJ databases">
        <title>Genomic analysis of the strain SH-1 isolated from shrimp intestine.</title>
        <authorList>
            <person name="Kim Y.-S."/>
            <person name="Kim S.-E."/>
            <person name="Kim K.-H."/>
        </authorList>
    </citation>
    <scope>NUCLEOTIDE SEQUENCE [LARGE SCALE GENOMIC DNA]</scope>
    <source>
        <strain evidence="3">SH-1</strain>
    </source>
</reference>
<dbReference type="GO" id="GO:0044781">
    <property type="term" value="P:bacterial-type flagellum organization"/>
    <property type="evidence" value="ECO:0007669"/>
    <property type="project" value="InterPro"/>
</dbReference>
<keyword evidence="2" id="KW-0969">Cilium</keyword>
<keyword evidence="2" id="KW-0966">Cell projection</keyword>
<name>A0A2S0MS75_9RHOB</name>
<dbReference type="InterPro" id="IPR010845">
    <property type="entry name" value="FlaF"/>
</dbReference>
<keyword evidence="3" id="KW-1185">Reference proteome</keyword>
<organism evidence="2 3">
    <name type="scientific">Pukyongiella litopenaei</name>
    <dbReference type="NCBI Taxonomy" id="2605946"/>
    <lineage>
        <taxon>Bacteria</taxon>
        <taxon>Pseudomonadati</taxon>
        <taxon>Pseudomonadota</taxon>
        <taxon>Alphaproteobacteria</taxon>
        <taxon>Rhodobacterales</taxon>
        <taxon>Paracoccaceae</taxon>
        <taxon>Pukyongiella</taxon>
    </lineage>
</organism>
<evidence type="ECO:0000313" key="2">
    <source>
        <dbReference type="EMBL" id="AVO38553.1"/>
    </source>
</evidence>
<dbReference type="Pfam" id="PF07309">
    <property type="entry name" value="FlaF"/>
    <property type="match status" value="1"/>
</dbReference>
<dbReference type="Proteomes" id="UP000237655">
    <property type="component" value="Chromosome"/>
</dbReference>
<proteinExistence type="predicted"/>
<gene>
    <name evidence="2" type="primary">flaF</name>
    <name evidence="2" type="ORF">C6Y53_13200</name>
</gene>
<evidence type="ECO:0000313" key="3">
    <source>
        <dbReference type="Proteomes" id="UP000237655"/>
    </source>
</evidence>
<accession>A0A2S0MS75</accession>
<protein>
    <submittedName>
        <fullName evidence="2">Flagellar biosynthesis regulator FlaF</fullName>
    </submittedName>
</protein>
<keyword evidence="2" id="KW-0282">Flagellum</keyword>
<dbReference type="KEGG" id="thas:C6Y53_13200"/>
<sequence length="123" mass="13716">MNIRTQAMQAYSSAATPTRTERDREYEAVAKITHRLRAEADRTPVDFPALAEALHDNKKLWQIFATDVSDAANPLPQDLKARIFYLAEFTHQHTSEVLARRGDVAPLLDINTAVMRGLRGGAA</sequence>
<feature type="region of interest" description="Disordered" evidence="1">
    <location>
        <begin position="1"/>
        <end position="24"/>
    </location>
</feature>
<evidence type="ECO:0000256" key="1">
    <source>
        <dbReference type="SAM" id="MobiDB-lite"/>
    </source>
</evidence>